<dbReference type="InterPro" id="IPR013321">
    <property type="entry name" value="Arc_rbn_hlx_hlx"/>
</dbReference>
<reference evidence="3 4" key="1">
    <citation type="submission" date="2016-06" db="EMBL/GenBank/DDBJ databases">
        <authorList>
            <person name="Kjaerup R.B."/>
            <person name="Dalgaard T.S."/>
            <person name="Juul-Madsen H.R."/>
        </authorList>
    </citation>
    <scope>NUCLEOTIDE SEQUENCE [LARGE SCALE GENOMIC DNA]</scope>
    <source>
        <strain evidence="3 4">GCSL-Mp3</strain>
    </source>
</reference>
<accession>A0A1B8HQA5</accession>
<dbReference type="Proteomes" id="UP000092247">
    <property type="component" value="Unassembled WGS sequence"/>
</dbReference>
<dbReference type="GO" id="GO:0000987">
    <property type="term" value="F:cis-regulatory region sequence-specific DNA binding"/>
    <property type="evidence" value="ECO:0007669"/>
    <property type="project" value="InterPro"/>
</dbReference>
<dbReference type="PANTHER" id="PTHR38781:SF1">
    <property type="entry name" value="ANTITOXIN DINJ-RELATED"/>
    <property type="match status" value="1"/>
</dbReference>
<name>A0A1B8HQA5_9GAMM</name>
<gene>
    <name evidence="3" type="ORF">AYY17_02455</name>
</gene>
<evidence type="ECO:0000256" key="2">
    <source>
        <dbReference type="ARBA" id="ARBA00022649"/>
    </source>
</evidence>
<dbReference type="Pfam" id="PF04221">
    <property type="entry name" value="RelB"/>
    <property type="match status" value="1"/>
</dbReference>
<organism evidence="3 4">
    <name type="scientific">Morganella psychrotolerans</name>
    <dbReference type="NCBI Taxonomy" id="368603"/>
    <lineage>
        <taxon>Bacteria</taxon>
        <taxon>Pseudomonadati</taxon>
        <taxon>Pseudomonadota</taxon>
        <taxon>Gammaproteobacteria</taxon>
        <taxon>Enterobacterales</taxon>
        <taxon>Morganellaceae</taxon>
        <taxon>Morganella</taxon>
    </lineage>
</organism>
<dbReference type="PIRSF" id="PIRSF003108">
    <property type="entry name" value="DinJ"/>
    <property type="match status" value="1"/>
</dbReference>
<dbReference type="EMBL" id="LZEX01000001">
    <property type="protein sequence ID" value="OBU11602.1"/>
    <property type="molecule type" value="Genomic_DNA"/>
</dbReference>
<dbReference type="InterPro" id="IPR007337">
    <property type="entry name" value="RelB/DinJ"/>
</dbReference>
<comment type="similarity">
    <text evidence="1">Belongs to the RelB/DinJ antitoxin family.</text>
</comment>
<evidence type="ECO:0000313" key="3">
    <source>
        <dbReference type="EMBL" id="OBU11602.1"/>
    </source>
</evidence>
<dbReference type="Gene3D" id="1.10.1220.10">
    <property type="entry name" value="Met repressor-like"/>
    <property type="match status" value="1"/>
</dbReference>
<keyword evidence="2" id="KW-1277">Toxin-antitoxin system</keyword>
<protein>
    <submittedName>
        <fullName evidence="3">Translation repressor RelB</fullName>
    </submittedName>
</protein>
<evidence type="ECO:0000256" key="1">
    <source>
        <dbReference type="ARBA" id="ARBA00010562"/>
    </source>
</evidence>
<dbReference type="InterPro" id="IPR026262">
    <property type="entry name" value="DinJ"/>
</dbReference>
<comment type="caution">
    <text evidence="3">The sequence shown here is derived from an EMBL/GenBank/DDBJ whole genome shotgun (WGS) entry which is preliminary data.</text>
</comment>
<dbReference type="RefSeq" id="WP_067420997.1">
    <property type="nucleotide sequence ID" value="NZ_LZEX01000001.1"/>
</dbReference>
<dbReference type="PANTHER" id="PTHR38781">
    <property type="entry name" value="ANTITOXIN DINJ-RELATED"/>
    <property type="match status" value="1"/>
</dbReference>
<sequence>MIADSIVKARIPQDVKDRAVQALEKMGLNTSDVIRMVMMRVADEGKLPFEVKTPNKETQTAMSELDSGKGQRFESADALFDDLGI</sequence>
<evidence type="ECO:0000313" key="4">
    <source>
        <dbReference type="Proteomes" id="UP000092247"/>
    </source>
</evidence>
<dbReference type="GO" id="GO:0006355">
    <property type="term" value="P:regulation of DNA-templated transcription"/>
    <property type="evidence" value="ECO:0007669"/>
    <property type="project" value="InterPro"/>
</dbReference>
<proteinExistence type="inferred from homology"/>
<dbReference type="GO" id="GO:0006351">
    <property type="term" value="P:DNA-templated transcription"/>
    <property type="evidence" value="ECO:0007669"/>
    <property type="project" value="TreeGrafter"/>
</dbReference>
<dbReference type="GO" id="GO:0044010">
    <property type="term" value="P:single-species biofilm formation"/>
    <property type="evidence" value="ECO:0007669"/>
    <property type="project" value="InterPro"/>
</dbReference>
<dbReference type="GO" id="GO:0015643">
    <property type="term" value="F:toxic substance binding"/>
    <property type="evidence" value="ECO:0007669"/>
    <property type="project" value="InterPro"/>
</dbReference>
<dbReference type="NCBIfam" id="TIGR02384">
    <property type="entry name" value="RelB_DinJ"/>
    <property type="match status" value="1"/>
</dbReference>
<dbReference type="STRING" id="368603.AYY16_19345"/>
<dbReference type="AlphaFoldDB" id="A0A1B8HQA5"/>